<evidence type="ECO:0000256" key="1">
    <source>
        <dbReference type="SAM" id="MobiDB-lite"/>
    </source>
</evidence>
<evidence type="ECO:0000313" key="2">
    <source>
        <dbReference type="EMBL" id="MDQ1105440.1"/>
    </source>
</evidence>
<sequence>MTKHKLGLVGVLHVHPDGTIGLVEPGRFSFAFRVPLDAVVGFTEARGSFTRATLSVLGQGGVIAECSTNYGAADRLNRWLGEHRPASPQASASPSPGSSGPGLVADLERLAALHRSDALTAAEYAEAKTRLLG</sequence>
<evidence type="ECO:0008006" key="4">
    <source>
        <dbReference type="Google" id="ProtNLM"/>
    </source>
</evidence>
<accession>A0AAJ1U0Q8</accession>
<dbReference type="EMBL" id="JAUTAN010000001">
    <property type="protein sequence ID" value="MDQ1105440.1"/>
    <property type="molecule type" value="Genomic_DNA"/>
</dbReference>
<dbReference type="RefSeq" id="WP_307201640.1">
    <property type="nucleotide sequence ID" value="NZ_JAUTAN010000001.1"/>
</dbReference>
<gene>
    <name evidence="2" type="ORF">QE405_002724</name>
</gene>
<reference evidence="2" key="1">
    <citation type="submission" date="2023-07" db="EMBL/GenBank/DDBJ databases">
        <title>Functional and genomic diversity of the sorghum phyllosphere microbiome.</title>
        <authorList>
            <person name="Shade A."/>
        </authorList>
    </citation>
    <scope>NUCLEOTIDE SEQUENCE</scope>
    <source>
        <strain evidence="2">SORGH_AS_1067</strain>
    </source>
</reference>
<organism evidence="2 3">
    <name type="scientific">Nocardioides zeae</name>
    <dbReference type="NCBI Taxonomy" id="1457234"/>
    <lineage>
        <taxon>Bacteria</taxon>
        <taxon>Bacillati</taxon>
        <taxon>Actinomycetota</taxon>
        <taxon>Actinomycetes</taxon>
        <taxon>Propionibacteriales</taxon>
        <taxon>Nocardioidaceae</taxon>
        <taxon>Nocardioides</taxon>
    </lineage>
</organism>
<feature type="region of interest" description="Disordered" evidence="1">
    <location>
        <begin position="81"/>
        <end position="103"/>
    </location>
</feature>
<feature type="compositionally biased region" description="Low complexity" evidence="1">
    <location>
        <begin position="86"/>
        <end position="102"/>
    </location>
</feature>
<dbReference type="AlphaFoldDB" id="A0AAJ1U0Q8"/>
<proteinExistence type="predicted"/>
<protein>
    <recommendedName>
        <fullName evidence="4">SHOCT domain-containing protein</fullName>
    </recommendedName>
</protein>
<name>A0AAJ1U0Q8_9ACTN</name>
<comment type="caution">
    <text evidence="2">The sequence shown here is derived from an EMBL/GenBank/DDBJ whole genome shotgun (WGS) entry which is preliminary data.</text>
</comment>
<evidence type="ECO:0000313" key="3">
    <source>
        <dbReference type="Proteomes" id="UP001239215"/>
    </source>
</evidence>
<dbReference type="Proteomes" id="UP001239215">
    <property type="component" value="Unassembled WGS sequence"/>
</dbReference>